<organism evidence="1 2">
    <name type="scientific">Eretmocerus hayati</name>
    <dbReference type="NCBI Taxonomy" id="131215"/>
    <lineage>
        <taxon>Eukaryota</taxon>
        <taxon>Metazoa</taxon>
        <taxon>Ecdysozoa</taxon>
        <taxon>Arthropoda</taxon>
        <taxon>Hexapoda</taxon>
        <taxon>Insecta</taxon>
        <taxon>Pterygota</taxon>
        <taxon>Neoptera</taxon>
        <taxon>Endopterygota</taxon>
        <taxon>Hymenoptera</taxon>
        <taxon>Apocrita</taxon>
        <taxon>Proctotrupomorpha</taxon>
        <taxon>Chalcidoidea</taxon>
        <taxon>Aphelinidae</taxon>
        <taxon>Aphelininae</taxon>
        <taxon>Eretmocerus</taxon>
    </lineage>
</organism>
<gene>
    <name evidence="1" type="ORF">QAD02_010510</name>
</gene>
<dbReference type="Proteomes" id="UP001239111">
    <property type="component" value="Chromosome 2"/>
</dbReference>
<proteinExistence type="predicted"/>
<protein>
    <submittedName>
        <fullName evidence="1">Uncharacterized protein</fullName>
    </submittedName>
</protein>
<dbReference type="EMBL" id="CM056742">
    <property type="protein sequence ID" value="KAJ8674724.1"/>
    <property type="molecule type" value="Genomic_DNA"/>
</dbReference>
<name>A0ACC2NU32_9HYME</name>
<evidence type="ECO:0000313" key="2">
    <source>
        <dbReference type="Proteomes" id="UP001239111"/>
    </source>
</evidence>
<keyword evidence="2" id="KW-1185">Reference proteome</keyword>
<comment type="caution">
    <text evidence="1">The sequence shown here is derived from an EMBL/GenBank/DDBJ whole genome shotgun (WGS) entry which is preliminary data.</text>
</comment>
<evidence type="ECO:0000313" key="1">
    <source>
        <dbReference type="EMBL" id="KAJ8674724.1"/>
    </source>
</evidence>
<accession>A0ACC2NU32</accession>
<reference evidence="1" key="1">
    <citation type="submission" date="2023-04" db="EMBL/GenBank/DDBJ databases">
        <title>A chromosome-level genome assembly of the parasitoid wasp Eretmocerus hayati.</title>
        <authorList>
            <person name="Zhong Y."/>
            <person name="Liu S."/>
            <person name="Liu Y."/>
        </authorList>
    </citation>
    <scope>NUCLEOTIDE SEQUENCE</scope>
    <source>
        <strain evidence="1">ZJU_SS_LIU_2023</strain>
    </source>
</reference>
<sequence length="401" mass="45319">MGSAWLVCPLVLRIIKEDGAGWDYIPPRSNLDLVTAIEGMWDFYTIKILIKNGLDIDSRNERGVTCVVAAIRRGCPLIVELLVDNGADITARTSPNTHSIIEVFFRLIHQPEIDNTKKLAILKLLLAHGVHPESLRDYPVIPLTTLQDISLNLLQVLLDSGMQVPSYYEGDELLATVSIMRNSDHAVLPYLVLNCDLDLETRDAQGWTTLMFEANWGNKDYVCRLLSLGANPDAFNGLESALSLSMKEGVISETSQVLFFQCNGRSICTVFAMAMINHQTNYVEFIKKETALYSIHMPHPFSIALSTYYGESFTTLFNIYASDLRNNFMQEFCCDLSWVDILLTKNTELLLKNNVLCDYVIASHPPLLSLLDKNVRKNSFYSDHVSQERQSTKDFEQTPQY</sequence>